<evidence type="ECO:0000313" key="3">
    <source>
        <dbReference type="Proteomes" id="UP001194580"/>
    </source>
</evidence>
<accession>A0AAD4DIE4</accession>
<reference evidence="2" key="1">
    <citation type="journal article" date="2020" name="Fungal Divers.">
        <title>Resolving the Mortierellaceae phylogeny through synthesis of multi-gene phylogenetics and phylogenomics.</title>
        <authorList>
            <person name="Vandepol N."/>
            <person name="Liber J."/>
            <person name="Desiro A."/>
            <person name="Na H."/>
            <person name="Kennedy M."/>
            <person name="Barry K."/>
            <person name="Grigoriev I.V."/>
            <person name="Miller A.N."/>
            <person name="O'Donnell K."/>
            <person name="Stajich J.E."/>
            <person name="Bonito G."/>
        </authorList>
    </citation>
    <scope>NUCLEOTIDE SEQUENCE</scope>
    <source>
        <strain evidence="2">NRRL 28262</strain>
    </source>
</reference>
<gene>
    <name evidence="2" type="ORF">BGZ95_002609</name>
</gene>
<evidence type="ECO:0000313" key="2">
    <source>
        <dbReference type="EMBL" id="KAG0278984.1"/>
    </source>
</evidence>
<dbReference type="EMBL" id="JAAAIL010000156">
    <property type="protein sequence ID" value="KAG0278984.1"/>
    <property type="molecule type" value="Genomic_DNA"/>
</dbReference>
<dbReference type="AlphaFoldDB" id="A0AAD4DIE4"/>
<comment type="caution">
    <text evidence="2">The sequence shown here is derived from an EMBL/GenBank/DDBJ whole genome shotgun (WGS) entry which is preliminary data.</text>
</comment>
<protein>
    <submittedName>
        <fullName evidence="2">Uncharacterized protein</fullName>
    </submittedName>
</protein>
<proteinExistence type="predicted"/>
<dbReference type="Proteomes" id="UP001194580">
    <property type="component" value="Unassembled WGS sequence"/>
</dbReference>
<sequence length="398" mass="43479">MSTAASIRSLVSSVKKPRSHLESVENLTLPDLLSSRDSRLQIRTNTALPPMHPKEPFSSLGPPLSTPHSETKKTPASIFRRAIKRHTGADILLPGEARHPEYNVVFQPKKRWPVNGFKGQPLLLPRKGIPQTHCQVDQVYMHPMSASTPCITNSASVMQATVSSSDSGRHTPTFTRIRYAAESASNLSLHEAAQVFAVNAHAEISVHPTTVIVPTIPLGGAVVVASPSVDMSPNEQTRSFVPTSAGSLSTTWTSSFSHGAGPYGKENVSFFEPFQVHAKSRSGQSSNYISFHFDLSHLENGEHNEEYDADSTTHAAIDRASNTSTMSLPEMLSSFLPFSGSTSSLPLRSTQTHMPKESCLGNRASAQLGGKWNWRWWRNGKSLNTDNGARHQEVYQST</sequence>
<name>A0AAD4DIE4_9FUNG</name>
<evidence type="ECO:0000256" key="1">
    <source>
        <dbReference type="SAM" id="MobiDB-lite"/>
    </source>
</evidence>
<feature type="region of interest" description="Disordered" evidence="1">
    <location>
        <begin position="46"/>
        <end position="75"/>
    </location>
</feature>
<keyword evidence="3" id="KW-1185">Reference proteome</keyword>
<organism evidence="2 3">
    <name type="scientific">Linnemannia exigua</name>
    <dbReference type="NCBI Taxonomy" id="604196"/>
    <lineage>
        <taxon>Eukaryota</taxon>
        <taxon>Fungi</taxon>
        <taxon>Fungi incertae sedis</taxon>
        <taxon>Mucoromycota</taxon>
        <taxon>Mortierellomycotina</taxon>
        <taxon>Mortierellomycetes</taxon>
        <taxon>Mortierellales</taxon>
        <taxon>Mortierellaceae</taxon>
        <taxon>Linnemannia</taxon>
    </lineage>
</organism>